<gene>
    <name evidence="1" type="ORF">WICPIJ_010111</name>
</gene>
<dbReference type="EMBL" id="JAEUBG010005849">
    <property type="protein sequence ID" value="KAH3672156.1"/>
    <property type="molecule type" value="Genomic_DNA"/>
</dbReference>
<dbReference type="AlphaFoldDB" id="A0A9P8TBH1"/>
<accession>A0A9P8TBH1</accession>
<reference evidence="1" key="1">
    <citation type="journal article" date="2021" name="Open Biol.">
        <title>Shared evolutionary footprints suggest mitochondrial oxidative damage underlies multiple complex I losses in fungi.</title>
        <authorList>
            <person name="Schikora-Tamarit M.A."/>
            <person name="Marcet-Houben M."/>
            <person name="Nosek J."/>
            <person name="Gabaldon T."/>
        </authorList>
    </citation>
    <scope>NUCLEOTIDE SEQUENCE</scope>
    <source>
        <strain evidence="1">CBS2887</strain>
    </source>
</reference>
<keyword evidence="2" id="KW-1185">Reference proteome</keyword>
<name>A0A9P8TBH1_WICPI</name>
<comment type="caution">
    <text evidence="1">The sequence shown here is derived from an EMBL/GenBank/DDBJ whole genome shotgun (WGS) entry which is preliminary data.</text>
</comment>
<protein>
    <submittedName>
        <fullName evidence="1">Uncharacterized protein</fullName>
    </submittedName>
</protein>
<reference evidence="1" key="2">
    <citation type="submission" date="2021-01" db="EMBL/GenBank/DDBJ databases">
        <authorList>
            <person name="Schikora-Tamarit M.A."/>
        </authorList>
    </citation>
    <scope>NUCLEOTIDE SEQUENCE</scope>
    <source>
        <strain evidence="1">CBS2887</strain>
    </source>
</reference>
<dbReference type="Proteomes" id="UP000774326">
    <property type="component" value="Unassembled WGS sequence"/>
</dbReference>
<proteinExistence type="predicted"/>
<evidence type="ECO:0000313" key="1">
    <source>
        <dbReference type="EMBL" id="KAH3672156.1"/>
    </source>
</evidence>
<sequence length="84" mass="9444">MAEGNKPEIFHTDDIQSEYLDQPGKPVGKLHYTPFSQHDSFPHFEACGFCGILLTDFVAEISRDLKSDRGPDRFLFPGASQSVR</sequence>
<evidence type="ECO:0000313" key="2">
    <source>
        <dbReference type="Proteomes" id="UP000774326"/>
    </source>
</evidence>
<organism evidence="1 2">
    <name type="scientific">Wickerhamomyces pijperi</name>
    <name type="common">Yeast</name>
    <name type="synonym">Pichia pijperi</name>
    <dbReference type="NCBI Taxonomy" id="599730"/>
    <lineage>
        <taxon>Eukaryota</taxon>
        <taxon>Fungi</taxon>
        <taxon>Dikarya</taxon>
        <taxon>Ascomycota</taxon>
        <taxon>Saccharomycotina</taxon>
        <taxon>Saccharomycetes</taxon>
        <taxon>Phaffomycetales</taxon>
        <taxon>Wickerhamomycetaceae</taxon>
        <taxon>Wickerhamomyces</taxon>
    </lineage>
</organism>